<evidence type="ECO:0000313" key="4">
    <source>
        <dbReference type="Proteomes" id="UP000278143"/>
    </source>
</evidence>
<accession>A0A4P9YSQ5</accession>
<gene>
    <name evidence="3" type="ORF">SYNPS1DRAFT_25858</name>
</gene>
<feature type="non-terminal residue" evidence="3">
    <location>
        <position position="148"/>
    </location>
</feature>
<evidence type="ECO:0000259" key="2">
    <source>
        <dbReference type="Pfam" id="PF12937"/>
    </source>
</evidence>
<dbReference type="EMBL" id="KZ992141">
    <property type="protein sequence ID" value="RKP22412.1"/>
    <property type="molecule type" value="Genomic_DNA"/>
</dbReference>
<feature type="domain" description="F-box" evidence="2">
    <location>
        <begin position="13"/>
        <end position="55"/>
    </location>
</feature>
<dbReference type="InterPro" id="IPR036047">
    <property type="entry name" value="F-box-like_dom_sf"/>
</dbReference>
<evidence type="ECO:0000313" key="3">
    <source>
        <dbReference type="EMBL" id="RKP22412.1"/>
    </source>
</evidence>
<name>A0A4P9YSQ5_9FUNG</name>
<dbReference type="InterPro" id="IPR001810">
    <property type="entry name" value="F-box_dom"/>
</dbReference>
<dbReference type="OrthoDB" id="10686748at2759"/>
<dbReference type="Gene3D" id="1.20.1280.50">
    <property type="match status" value="1"/>
</dbReference>
<organism evidence="3 4">
    <name type="scientific">Syncephalis pseudoplumigaleata</name>
    <dbReference type="NCBI Taxonomy" id="1712513"/>
    <lineage>
        <taxon>Eukaryota</taxon>
        <taxon>Fungi</taxon>
        <taxon>Fungi incertae sedis</taxon>
        <taxon>Zoopagomycota</taxon>
        <taxon>Zoopagomycotina</taxon>
        <taxon>Zoopagomycetes</taxon>
        <taxon>Zoopagales</taxon>
        <taxon>Piptocephalidaceae</taxon>
        <taxon>Syncephalis</taxon>
    </lineage>
</organism>
<protein>
    <recommendedName>
        <fullName evidence="2">F-box domain-containing protein</fullName>
    </recommendedName>
</protein>
<dbReference type="Proteomes" id="UP000278143">
    <property type="component" value="Unassembled WGS sequence"/>
</dbReference>
<dbReference type="AlphaFoldDB" id="A0A4P9YSQ5"/>
<reference evidence="4" key="1">
    <citation type="journal article" date="2018" name="Nat. Microbiol.">
        <title>Leveraging single-cell genomics to expand the fungal tree of life.</title>
        <authorList>
            <person name="Ahrendt S.R."/>
            <person name="Quandt C.A."/>
            <person name="Ciobanu D."/>
            <person name="Clum A."/>
            <person name="Salamov A."/>
            <person name="Andreopoulos B."/>
            <person name="Cheng J.F."/>
            <person name="Woyke T."/>
            <person name="Pelin A."/>
            <person name="Henrissat B."/>
            <person name="Reynolds N.K."/>
            <person name="Benny G.L."/>
            <person name="Smith M.E."/>
            <person name="James T.Y."/>
            <person name="Grigoriev I.V."/>
        </authorList>
    </citation>
    <scope>NUCLEOTIDE SEQUENCE [LARGE SCALE GENOMIC DNA]</scope>
    <source>
        <strain evidence="4">Benny S71-1</strain>
    </source>
</reference>
<evidence type="ECO:0000256" key="1">
    <source>
        <dbReference type="SAM" id="MobiDB-lite"/>
    </source>
</evidence>
<keyword evidence="4" id="KW-1185">Reference proteome</keyword>
<feature type="compositionally biased region" description="Low complexity" evidence="1">
    <location>
        <begin position="101"/>
        <end position="110"/>
    </location>
</feature>
<dbReference type="Pfam" id="PF12937">
    <property type="entry name" value="F-box-like"/>
    <property type="match status" value="1"/>
</dbReference>
<sequence length="148" mass="16965">MTDKTSLGAGVAAIPDEIWLRIFMYSAARNIQALASIGRASRRFHRLCNENIVWYIGYASRYPAWSRYVEYADTAAYDWRKLLRRATDIEHYWRRGGLQPSSSSSLLSSSEHADDSEQCSNQHRTYLCRLEELTAADPLVARAFPLQD</sequence>
<dbReference type="SUPFAM" id="SSF81383">
    <property type="entry name" value="F-box domain"/>
    <property type="match status" value="1"/>
</dbReference>
<proteinExistence type="predicted"/>
<feature type="region of interest" description="Disordered" evidence="1">
    <location>
        <begin position="97"/>
        <end position="118"/>
    </location>
</feature>